<dbReference type="AlphaFoldDB" id="A0A8D8TU56"/>
<reference evidence="2" key="1">
    <citation type="submission" date="2021-05" db="EMBL/GenBank/DDBJ databases">
        <authorList>
            <person name="Alioto T."/>
            <person name="Alioto T."/>
            <person name="Gomez Garrido J."/>
        </authorList>
    </citation>
    <scope>NUCLEOTIDE SEQUENCE</scope>
</reference>
<evidence type="ECO:0000313" key="2">
    <source>
        <dbReference type="EMBL" id="CAG6694855.1"/>
    </source>
</evidence>
<accession>A0A8D8TU56</accession>
<feature type="compositionally biased region" description="Basic and acidic residues" evidence="1">
    <location>
        <begin position="9"/>
        <end position="20"/>
    </location>
</feature>
<protein>
    <submittedName>
        <fullName evidence="2">Uncharacterized protein</fullName>
    </submittedName>
</protein>
<proteinExistence type="predicted"/>
<sequence>MARLTYKRYPKDTDARKDPRDDVLGKVSFQKIVFDRHNEHSTIHEIHKSQNFESQIIQHWSQITKHILCHKSPNFSQKITKNQRIDGERHEFRRRNKKRVHHKNMFFVSVAPTIEQRHWCS</sequence>
<evidence type="ECO:0000256" key="1">
    <source>
        <dbReference type="SAM" id="MobiDB-lite"/>
    </source>
</evidence>
<dbReference type="EMBL" id="HBUF01320481">
    <property type="protein sequence ID" value="CAG6694855.1"/>
    <property type="molecule type" value="Transcribed_RNA"/>
</dbReference>
<feature type="region of interest" description="Disordered" evidence="1">
    <location>
        <begin position="1"/>
        <end position="20"/>
    </location>
</feature>
<organism evidence="2">
    <name type="scientific">Cacopsylla melanoneura</name>
    <dbReference type="NCBI Taxonomy" id="428564"/>
    <lineage>
        <taxon>Eukaryota</taxon>
        <taxon>Metazoa</taxon>
        <taxon>Ecdysozoa</taxon>
        <taxon>Arthropoda</taxon>
        <taxon>Hexapoda</taxon>
        <taxon>Insecta</taxon>
        <taxon>Pterygota</taxon>
        <taxon>Neoptera</taxon>
        <taxon>Paraneoptera</taxon>
        <taxon>Hemiptera</taxon>
        <taxon>Sternorrhyncha</taxon>
        <taxon>Psylloidea</taxon>
        <taxon>Psyllidae</taxon>
        <taxon>Psyllinae</taxon>
        <taxon>Cacopsylla</taxon>
    </lineage>
</organism>
<name>A0A8D8TU56_9HEMI</name>